<dbReference type="EMBL" id="KV426892">
    <property type="protein sequence ID" value="KZV78450.1"/>
    <property type="molecule type" value="Genomic_DNA"/>
</dbReference>
<evidence type="ECO:0000313" key="1">
    <source>
        <dbReference type="EMBL" id="KZV78450.1"/>
    </source>
</evidence>
<dbReference type="InParanoid" id="A0A166MVF6"/>
<sequence length="152" mass="17283">RHDLLEANGTADLVKGERFRVVDFAMISSHAAYLILKLFVECYDVSCKWFINFFERIRASPDLLAALPVALEQWPMIQTAIGKYHVPNHTEDCRSTNDIHIQPGVGQLDGDNPERVWAVLGRLGTSVQEMGVGAREDMLNEHFSDWNMRKLV</sequence>
<organism evidence="1 2">
    <name type="scientific">Exidia glandulosa HHB12029</name>
    <dbReference type="NCBI Taxonomy" id="1314781"/>
    <lineage>
        <taxon>Eukaryota</taxon>
        <taxon>Fungi</taxon>
        <taxon>Dikarya</taxon>
        <taxon>Basidiomycota</taxon>
        <taxon>Agaricomycotina</taxon>
        <taxon>Agaricomycetes</taxon>
        <taxon>Auriculariales</taxon>
        <taxon>Exidiaceae</taxon>
        <taxon>Exidia</taxon>
    </lineage>
</organism>
<dbReference type="AlphaFoldDB" id="A0A166MVF6"/>
<protein>
    <submittedName>
        <fullName evidence="1">Uncharacterized protein</fullName>
    </submittedName>
</protein>
<reference evidence="1 2" key="1">
    <citation type="journal article" date="2016" name="Mol. Biol. Evol.">
        <title>Comparative Genomics of Early-Diverging Mushroom-Forming Fungi Provides Insights into the Origins of Lignocellulose Decay Capabilities.</title>
        <authorList>
            <person name="Nagy L.G."/>
            <person name="Riley R."/>
            <person name="Tritt A."/>
            <person name="Adam C."/>
            <person name="Daum C."/>
            <person name="Floudas D."/>
            <person name="Sun H."/>
            <person name="Yadav J.S."/>
            <person name="Pangilinan J."/>
            <person name="Larsson K.H."/>
            <person name="Matsuura K."/>
            <person name="Barry K."/>
            <person name="Labutti K."/>
            <person name="Kuo R."/>
            <person name="Ohm R.A."/>
            <person name="Bhattacharya S.S."/>
            <person name="Shirouzu T."/>
            <person name="Yoshinaga Y."/>
            <person name="Martin F.M."/>
            <person name="Grigoriev I.V."/>
            <person name="Hibbett D.S."/>
        </authorList>
    </citation>
    <scope>NUCLEOTIDE SEQUENCE [LARGE SCALE GENOMIC DNA]</scope>
    <source>
        <strain evidence="1 2">HHB12029</strain>
    </source>
</reference>
<gene>
    <name evidence="1" type="ORF">EXIGLDRAFT_583632</name>
</gene>
<feature type="non-terminal residue" evidence="1">
    <location>
        <position position="152"/>
    </location>
</feature>
<name>A0A166MVF6_EXIGL</name>
<dbReference type="OrthoDB" id="3192989at2759"/>
<proteinExistence type="predicted"/>
<keyword evidence="2" id="KW-1185">Reference proteome</keyword>
<dbReference type="Proteomes" id="UP000077266">
    <property type="component" value="Unassembled WGS sequence"/>
</dbReference>
<accession>A0A166MVF6</accession>
<dbReference type="Pfam" id="PF18758">
    <property type="entry name" value="KDZ"/>
    <property type="match status" value="1"/>
</dbReference>
<dbReference type="InterPro" id="IPR040521">
    <property type="entry name" value="KDZ"/>
</dbReference>
<evidence type="ECO:0000313" key="2">
    <source>
        <dbReference type="Proteomes" id="UP000077266"/>
    </source>
</evidence>
<feature type="non-terminal residue" evidence="1">
    <location>
        <position position="1"/>
    </location>
</feature>